<dbReference type="SUPFAM" id="SSF100950">
    <property type="entry name" value="NagB/RpiA/CoA transferase-like"/>
    <property type="match status" value="1"/>
</dbReference>
<dbReference type="InterPro" id="IPR003741">
    <property type="entry name" value="LUD_dom"/>
</dbReference>
<dbReference type="Gene3D" id="3.40.50.10420">
    <property type="entry name" value="NagB/RpiA/CoA transferase-like"/>
    <property type="match status" value="1"/>
</dbReference>
<evidence type="ECO:0000313" key="2">
    <source>
        <dbReference type="EMBL" id="RZT90847.1"/>
    </source>
</evidence>
<dbReference type="Proteomes" id="UP000292136">
    <property type="component" value="Unassembled WGS sequence"/>
</dbReference>
<name>A0ABY0IUE2_9RHOO</name>
<dbReference type="InterPro" id="IPR024185">
    <property type="entry name" value="FTHF_cligase-like_sf"/>
</dbReference>
<organism evidence="2 3">
    <name type="scientific">Azospira oryzae</name>
    <dbReference type="NCBI Taxonomy" id="146939"/>
    <lineage>
        <taxon>Bacteria</taxon>
        <taxon>Pseudomonadati</taxon>
        <taxon>Pseudomonadota</taxon>
        <taxon>Betaproteobacteria</taxon>
        <taxon>Rhodocyclales</taxon>
        <taxon>Rhodocyclaceae</taxon>
        <taxon>Azospira</taxon>
    </lineage>
</organism>
<feature type="domain" description="LUD" evidence="1">
    <location>
        <begin position="104"/>
        <end position="215"/>
    </location>
</feature>
<evidence type="ECO:0000259" key="1">
    <source>
        <dbReference type="Pfam" id="PF02589"/>
    </source>
</evidence>
<protein>
    <submittedName>
        <fullName evidence="2">L-lactate dehydrogenase complex protein LldG</fullName>
    </submittedName>
</protein>
<evidence type="ECO:0000313" key="3">
    <source>
        <dbReference type="Proteomes" id="UP000292136"/>
    </source>
</evidence>
<sequence>MSARNDILNRVRLRLGADEAAARKQRVAAVLAARPGQRQGPRPTERADLLGEFRRRAEALASTVDVVSGWADAPAALARYLAAQNLPRQGVAWPALAHLDWAAAGLEIRIGAARGDDRLGLTTCYCAIAETGTLMLLGEVDNHGVTSLLPETHVALVPASSLVWGMEEGWARLRAERGAPPRAVNFVSGPSRTGDIEQTLVLGAHGPYRVHLILLQDA</sequence>
<dbReference type="InterPro" id="IPR037171">
    <property type="entry name" value="NagB/RpiA_transferase-like"/>
</dbReference>
<gene>
    <name evidence="2" type="ORF">EV678_1669</name>
</gene>
<accession>A0ABY0IUE2</accession>
<dbReference type="PANTHER" id="PTHR43682:SF1">
    <property type="entry name" value="LACTATE UTILIZATION PROTEIN C"/>
    <property type="match status" value="1"/>
</dbReference>
<keyword evidence="3" id="KW-1185">Reference proteome</keyword>
<reference evidence="2 3" key="1">
    <citation type="submission" date="2019-02" db="EMBL/GenBank/DDBJ databases">
        <title>Genomic Encyclopedia of Type Strains, Phase IV (KMG-IV): sequencing the most valuable type-strain genomes for metagenomic binning, comparative biology and taxonomic classification.</title>
        <authorList>
            <person name="Goeker M."/>
        </authorList>
    </citation>
    <scope>NUCLEOTIDE SEQUENCE [LARGE SCALE GENOMIC DNA]</scope>
    <source>
        <strain evidence="2 3">DSM 21223</strain>
    </source>
</reference>
<dbReference type="RefSeq" id="WP_130459148.1">
    <property type="nucleotide sequence ID" value="NZ_SHKM01000001.1"/>
</dbReference>
<proteinExistence type="predicted"/>
<dbReference type="PANTHER" id="PTHR43682">
    <property type="entry name" value="LACTATE UTILIZATION PROTEIN C"/>
    <property type="match status" value="1"/>
</dbReference>
<dbReference type="EMBL" id="SHKM01000001">
    <property type="protein sequence ID" value="RZT90847.1"/>
    <property type="molecule type" value="Genomic_DNA"/>
</dbReference>
<dbReference type="Pfam" id="PF02589">
    <property type="entry name" value="LUD_dom"/>
    <property type="match status" value="1"/>
</dbReference>
<comment type="caution">
    <text evidence="2">The sequence shown here is derived from an EMBL/GenBank/DDBJ whole genome shotgun (WGS) entry which is preliminary data.</text>
</comment>